<dbReference type="Gene3D" id="3.30.540.10">
    <property type="entry name" value="Fructose-1,6-Bisphosphatase, subunit A, domain 1"/>
    <property type="match status" value="1"/>
</dbReference>
<dbReference type="InterPro" id="IPR000760">
    <property type="entry name" value="Inositol_monophosphatase-like"/>
</dbReference>
<name>A0ABQ9XC31_9EUKA</name>
<dbReference type="InterPro" id="IPR050725">
    <property type="entry name" value="CysQ/Inositol_MonoPase"/>
</dbReference>
<protein>
    <recommendedName>
        <fullName evidence="3">3'(2'),5'-bisphosphate nucleotidase 1</fullName>
        <ecNumber evidence="2">3.1.3.7</ecNumber>
    </recommendedName>
    <alternativeName>
        <fullName evidence="4">Bisphosphate 3'-nucleotidase 1</fullName>
    </alternativeName>
    <alternativeName>
        <fullName evidence="5">Inositol-polyphosphate 1-phosphatase</fullName>
    </alternativeName>
</protein>
<comment type="similarity">
    <text evidence="1">Belongs to the inositol monophosphatase superfamily.</text>
</comment>
<proteinExistence type="inferred from homology"/>
<dbReference type="EMBL" id="JARBJD010000155">
    <property type="protein sequence ID" value="KAK2949486.1"/>
    <property type="molecule type" value="Genomic_DNA"/>
</dbReference>
<evidence type="ECO:0000256" key="2">
    <source>
        <dbReference type="ARBA" id="ARBA00012633"/>
    </source>
</evidence>
<accession>A0ABQ9XC31</accession>
<organism evidence="6 7">
    <name type="scientific">Blattamonas nauphoetae</name>
    <dbReference type="NCBI Taxonomy" id="2049346"/>
    <lineage>
        <taxon>Eukaryota</taxon>
        <taxon>Metamonada</taxon>
        <taxon>Preaxostyla</taxon>
        <taxon>Oxymonadida</taxon>
        <taxon>Blattamonas</taxon>
    </lineage>
</organism>
<dbReference type="PANTHER" id="PTHR43028:SF5">
    <property type="entry name" value="3'(2'),5'-BISPHOSPHATE NUCLEOTIDASE 1"/>
    <property type="match status" value="1"/>
</dbReference>
<dbReference type="Pfam" id="PF00459">
    <property type="entry name" value="Inositol_P"/>
    <property type="match status" value="1"/>
</dbReference>
<dbReference type="SUPFAM" id="SSF56655">
    <property type="entry name" value="Carbohydrate phosphatase"/>
    <property type="match status" value="1"/>
</dbReference>
<evidence type="ECO:0000256" key="3">
    <source>
        <dbReference type="ARBA" id="ARBA00040342"/>
    </source>
</evidence>
<keyword evidence="7" id="KW-1185">Reference proteome</keyword>
<evidence type="ECO:0000256" key="1">
    <source>
        <dbReference type="ARBA" id="ARBA00009759"/>
    </source>
</evidence>
<gene>
    <name evidence="6" type="ORF">BLNAU_15574</name>
</gene>
<sequence length="773" mass="87305">MNVFSCGFSLRLLKWKGFHWLLEHAFDSSKMEFDMEIYHFLLSYLGACPIINNLHQRFAETLLNTIISPLKERLIPVYDAETGFYTLSSTLSNYFLRTLLSLVMSLPHRQCRTSPNPLFPLILSKDPTLFHNVILLFSSYAVFRAEFSTQMLDTELPFTQDQDGNAVKHTIATILLHFIFFRSDISPSVVGLFLQKHPNRTITSWDLVLPPSSYFHTPVGLSSLSIFCSRQSYFPLRAFNIWRTPIPERLSEYLRSSVSDLQTFVCGIISSLDNILYWRDCEGSVRFVDAVLIEAEKIDLKQDQLLVKDRLLVQSAVQSMKWILYTNNQVLANLIAKTLLLPREDFWTTLFHRRSRLINSPDTAFRTFLNFSLSSADTIAWMRRTGLTLLVLTDLQNHPPYMNVSSVLAHTPSFLSHSSMDMDDGTTIESERTKQDAHDLRNDWDAAILEEGISDLKEQPPAISFFFYQSMNVAINEVLSCCIDASRRAAAAIRDCYYKRNECVQYKSSIADPVTIADLQSQSLISTLLRSQWPSIAIVGEENSSSLPRPKAVESPCLTLVPPNDLSFPIEDLVIYIDPLDGTRDYCDGFVHNVTVLIGIVANERPVAGVICYPFVRDSSDDNLDQLIWGGPAFGLHGLTKQPPPDSGEICVIGSTHDHHKYDTKKYLDLFAPSRFIKTSGMGGKLIQLIRGDFNLVVSSPLHPSCKWDICAGEALLMGCGGLLTGMNGETYTYPKDKTLPMKNTLGVLAYFPEYSQQFVDRHLRNVAQLSPS</sequence>
<dbReference type="PANTHER" id="PTHR43028">
    <property type="entry name" value="3'(2'),5'-BISPHOSPHATE NUCLEOTIDASE 1"/>
    <property type="match status" value="1"/>
</dbReference>
<dbReference type="Proteomes" id="UP001281761">
    <property type="component" value="Unassembled WGS sequence"/>
</dbReference>
<evidence type="ECO:0000313" key="6">
    <source>
        <dbReference type="EMBL" id="KAK2949486.1"/>
    </source>
</evidence>
<evidence type="ECO:0000256" key="4">
    <source>
        <dbReference type="ARBA" id="ARBA00041815"/>
    </source>
</evidence>
<dbReference type="EC" id="3.1.3.7" evidence="2"/>
<evidence type="ECO:0000256" key="5">
    <source>
        <dbReference type="ARBA" id="ARBA00044554"/>
    </source>
</evidence>
<dbReference type="InterPro" id="IPR020550">
    <property type="entry name" value="Inositol_monophosphatase_CS"/>
</dbReference>
<evidence type="ECO:0000313" key="7">
    <source>
        <dbReference type="Proteomes" id="UP001281761"/>
    </source>
</evidence>
<reference evidence="6 7" key="1">
    <citation type="journal article" date="2022" name="bioRxiv">
        <title>Genomics of Preaxostyla Flagellates Illuminates Evolutionary Transitions and the Path Towards Mitochondrial Loss.</title>
        <authorList>
            <person name="Novak L.V.F."/>
            <person name="Treitli S.C."/>
            <person name="Pyrih J."/>
            <person name="Halakuc P."/>
            <person name="Pipaliya S.V."/>
            <person name="Vacek V."/>
            <person name="Brzon O."/>
            <person name="Soukal P."/>
            <person name="Eme L."/>
            <person name="Dacks J.B."/>
            <person name="Karnkowska A."/>
            <person name="Elias M."/>
            <person name="Hampl V."/>
        </authorList>
    </citation>
    <scope>NUCLEOTIDE SEQUENCE [LARGE SCALE GENOMIC DNA]</scope>
    <source>
        <strain evidence="6">NAU3</strain>
        <tissue evidence="6">Gut</tissue>
    </source>
</reference>
<dbReference type="PROSITE" id="PS00630">
    <property type="entry name" value="IMP_2"/>
    <property type="match status" value="1"/>
</dbReference>
<comment type="caution">
    <text evidence="6">The sequence shown here is derived from an EMBL/GenBank/DDBJ whole genome shotgun (WGS) entry which is preliminary data.</text>
</comment>
<dbReference type="Gene3D" id="3.40.190.80">
    <property type="match status" value="1"/>
</dbReference>